<evidence type="ECO:0000256" key="1">
    <source>
        <dbReference type="ARBA" id="ARBA00009947"/>
    </source>
</evidence>
<dbReference type="InterPro" id="IPR037231">
    <property type="entry name" value="NAP-like_sf"/>
</dbReference>
<gene>
    <name evidence="4" type="ORF">J7T54_002045</name>
</gene>
<dbReference type="PANTHER" id="PTHR11875">
    <property type="entry name" value="TESTIS-SPECIFIC Y-ENCODED PROTEIN"/>
    <property type="match status" value="1"/>
</dbReference>
<feature type="compositionally biased region" description="Acidic residues" evidence="3">
    <location>
        <begin position="223"/>
        <end position="236"/>
    </location>
</feature>
<dbReference type="InterPro" id="IPR002164">
    <property type="entry name" value="NAP_family"/>
</dbReference>
<organism evidence="4 5">
    <name type="scientific">Emericellopsis cladophorae</name>
    <dbReference type="NCBI Taxonomy" id="2686198"/>
    <lineage>
        <taxon>Eukaryota</taxon>
        <taxon>Fungi</taxon>
        <taxon>Dikarya</taxon>
        <taxon>Ascomycota</taxon>
        <taxon>Pezizomycotina</taxon>
        <taxon>Sordariomycetes</taxon>
        <taxon>Hypocreomycetidae</taxon>
        <taxon>Hypocreales</taxon>
        <taxon>Bionectriaceae</taxon>
        <taxon>Emericellopsis</taxon>
    </lineage>
</organism>
<evidence type="ECO:0000313" key="5">
    <source>
        <dbReference type="Proteomes" id="UP001055219"/>
    </source>
</evidence>
<reference evidence="4" key="2">
    <citation type="submission" date="2022-07" db="EMBL/GenBank/DDBJ databases">
        <authorList>
            <person name="Goncalves M.F.M."/>
            <person name="Hilario S."/>
            <person name="Van De Peer Y."/>
            <person name="Esteves A.C."/>
            <person name="Alves A."/>
        </authorList>
    </citation>
    <scope>NUCLEOTIDE SEQUENCE</scope>
    <source>
        <strain evidence="4">MUM 19.33</strain>
    </source>
</reference>
<dbReference type="GeneID" id="75828561"/>
<dbReference type="SUPFAM" id="SSF143113">
    <property type="entry name" value="NAP-like"/>
    <property type="match status" value="1"/>
</dbReference>
<keyword evidence="5" id="KW-1185">Reference proteome</keyword>
<evidence type="ECO:0000313" key="4">
    <source>
        <dbReference type="EMBL" id="KAI6782886.1"/>
    </source>
</evidence>
<comment type="similarity">
    <text evidence="1 2">Belongs to the nucleosome assembly protein (NAP) family.</text>
</comment>
<name>A0A9Q0BFG8_9HYPO</name>
<evidence type="ECO:0000256" key="2">
    <source>
        <dbReference type="RuleBase" id="RU003876"/>
    </source>
</evidence>
<dbReference type="Gene3D" id="3.30.1120.90">
    <property type="entry name" value="Nucleosome assembly protein"/>
    <property type="match status" value="1"/>
</dbReference>
<comment type="caution">
    <text evidence="4">The sequence shown here is derived from an EMBL/GenBank/DDBJ whole genome shotgun (WGS) entry which is preliminary data.</text>
</comment>
<accession>A0A9Q0BFG8</accession>
<dbReference type="AlphaFoldDB" id="A0A9Q0BFG8"/>
<sequence>MSAEEHPVEYLALEALEDEFEDVEVEILRKQHELTKNLYVKRQAVIDKIPGFWPLVIEQSPPEIDEYIQPTDAALFMTSLTNLHVERHEMPNGDPRSVRITFTFSENDHFENKTLTKEFNWRNAKDGSSGYVSVPVEIQWKEGKDLTNGMLDLVSKVYKEDAADSDNKKKLKELIEETGLDGLSFFSWFGYHGAKITDAEHQEATKKLEEVRALRKAGKAPEETDMDEDEDEDEDWEICPGADDVAVCIAEDLWPGAIKYFMNAQEGDSFSDMDFEDASDEEMEE</sequence>
<dbReference type="Proteomes" id="UP001055219">
    <property type="component" value="Unassembled WGS sequence"/>
</dbReference>
<dbReference type="GO" id="GO:0006334">
    <property type="term" value="P:nucleosome assembly"/>
    <property type="evidence" value="ECO:0007669"/>
    <property type="project" value="InterPro"/>
</dbReference>
<proteinExistence type="inferred from homology"/>
<reference evidence="4" key="1">
    <citation type="journal article" date="2021" name="J Fungi (Basel)">
        <title>Genomic and Metabolomic Analyses of the Marine Fungus Emericellopsis cladophorae: Insights into Saltwater Adaptability Mechanisms and Its Biosynthetic Potential.</title>
        <authorList>
            <person name="Goncalves M.F.M."/>
            <person name="Hilario S."/>
            <person name="Van de Peer Y."/>
            <person name="Esteves A.C."/>
            <person name="Alves A."/>
        </authorList>
    </citation>
    <scope>NUCLEOTIDE SEQUENCE</scope>
    <source>
        <strain evidence="4">MUM 19.33</strain>
    </source>
</reference>
<evidence type="ECO:0000256" key="3">
    <source>
        <dbReference type="SAM" id="MobiDB-lite"/>
    </source>
</evidence>
<dbReference type="OrthoDB" id="19419at2759"/>
<dbReference type="Pfam" id="PF00956">
    <property type="entry name" value="NAP"/>
    <property type="match status" value="1"/>
</dbReference>
<dbReference type="RefSeq" id="XP_051363742.1">
    <property type="nucleotide sequence ID" value="XM_051504644.1"/>
</dbReference>
<dbReference type="EMBL" id="JAGIXG020000010">
    <property type="protein sequence ID" value="KAI6782886.1"/>
    <property type="molecule type" value="Genomic_DNA"/>
</dbReference>
<feature type="region of interest" description="Disordered" evidence="3">
    <location>
        <begin position="213"/>
        <end position="236"/>
    </location>
</feature>
<dbReference type="GO" id="GO:0005634">
    <property type="term" value="C:nucleus"/>
    <property type="evidence" value="ECO:0007669"/>
    <property type="project" value="InterPro"/>
</dbReference>
<protein>
    <submittedName>
        <fullName evidence="4">Nucleosome assembly protein-like protein</fullName>
    </submittedName>
</protein>